<gene>
    <name evidence="2" type="ORF">Mcate_01536</name>
</gene>
<dbReference type="RefSeq" id="WP_036197228.1">
    <property type="nucleotide sequence ID" value="NZ_JBHSXZ010000053.1"/>
</dbReference>
<sequence>MWFFAARKPLEEAEVERRLILLKTQVEARLHRLEARLLSRRQALEQALGEFRKNLAHLEVLHQEERYPQGVLTPAIERERLRIAQLEAELKALTERFAARRARLYSEARRKGARLGAKESRLNELWCLEVKDEPVAHS</sequence>
<evidence type="ECO:0008006" key="4">
    <source>
        <dbReference type="Google" id="ProtNLM"/>
    </source>
</evidence>
<evidence type="ECO:0000313" key="2">
    <source>
        <dbReference type="EMBL" id="RIH76988.1"/>
    </source>
</evidence>
<name>A0A399E002_9DEIN</name>
<feature type="coiled-coil region" evidence="1">
    <location>
        <begin position="41"/>
        <end position="103"/>
    </location>
</feature>
<comment type="caution">
    <text evidence="2">The sequence shown here is derived from an EMBL/GenBank/DDBJ whole genome shotgun (WGS) entry which is preliminary data.</text>
</comment>
<evidence type="ECO:0000256" key="1">
    <source>
        <dbReference type="SAM" id="Coils"/>
    </source>
</evidence>
<protein>
    <recommendedName>
        <fullName evidence="4">Flagellar FliJ protein</fullName>
    </recommendedName>
</protein>
<accession>A0A399E002</accession>
<dbReference type="KEGG" id="mtai:Mtai_v1c27640"/>
<dbReference type="AlphaFoldDB" id="A0A399E002"/>
<evidence type="ECO:0000313" key="3">
    <source>
        <dbReference type="Proteomes" id="UP000266089"/>
    </source>
</evidence>
<organism evidence="2 3">
    <name type="scientific">Meiothermus taiwanensis</name>
    <dbReference type="NCBI Taxonomy" id="172827"/>
    <lineage>
        <taxon>Bacteria</taxon>
        <taxon>Thermotogati</taxon>
        <taxon>Deinococcota</taxon>
        <taxon>Deinococci</taxon>
        <taxon>Thermales</taxon>
        <taxon>Thermaceae</taxon>
        <taxon>Meiothermus</taxon>
    </lineage>
</organism>
<dbReference type="Proteomes" id="UP000266089">
    <property type="component" value="Unassembled WGS sequence"/>
</dbReference>
<dbReference type="EMBL" id="QWKX01000033">
    <property type="protein sequence ID" value="RIH76988.1"/>
    <property type="molecule type" value="Genomic_DNA"/>
</dbReference>
<proteinExistence type="predicted"/>
<reference evidence="2 3" key="1">
    <citation type="submission" date="2018-08" db="EMBL/GenBank/DDBJ databases">
        <title>Meiothermus cateniformans JCM 15151 genome sequencing project.</title>
        <authorList>
            <person name="Da Costa M.S."/>
            <person name="Albuquerque L."/>
            <person name="Raposo P."/>
            <person name="Froufe H.J.C."/>
            <person name="Barroso C.S."/>
            <person name="Egas C."/>
        </authorList>
    </citation>
    <scope>NUCLEOTIDE SEQUENCE [LARGE SCALE GENOMIC DNA]</scope>
    <source>
        <strain evidence="2 3">JCM 15151</strain>
    </source>
</reference>
<keyword evidence="1" id="KW-0175">Coiled coil</keyword>